<evidence type="ECO:0000256" key="1">
    <source>
        <dbReference type="SAM" id="SignalP"/>
    </source>
</evidence>
<comment type="caution">
    <text evidence="2">The sequence shown here is derived from an EMBL/GenBank/DDBJ whole genome shotgun (WGS) entry which is preliminary data.</text>
</comment>
<feature type="signal peptide" evidence="1">
    <location>
        <begin position="1"/>
        <end position="25"/>
    </location>
</feature>
<keyword evidence="1" id="KW-0732">Signal</keyword>
<dbReference type="AlphaFoldDB" id="A0A418X6F7"/>
<sequence length="118" mass="12474">MTSKFSLLTVIVASLLATSIAPVSAMEPPVKLLGDPAPASSGTRTIVITPDTRHVNVTGGEVVNFAVGDKMFTWSFFVAAGISSFDLNRIAPPGMLDHVVTAYVARDPRYIGGGNRNR</sequence>
<dbReference type="Pfam" id="PF16986">
    <property type="entry name" value="CzcE"/>
    <property type="match status" value="1"/>
</dbReference>
<proteinExistence type="predicted"/>
<name>A0A418X6F7_9BURK</name>
<protein>
    <recommendedName>
        <fullName evidence="4">CzcE family metal-binding protein</fullName>
    </recommendedName>
</protein>
<dbReference type="RefSeq" id="WP_119742095.1">
    <property type="nucleotide sequence ID" value="NZ_QYUN01000002.1"/>
</dbReference>
<feature type="chain" id="PRO_5018965649" description="CzcE family metal-binding protein" evidence="1">
    <location>
        <begin position="26"/>
        <end position="118"/>
    </location>
</feature>
<reference evidence="2 3" key="1">
    <citation type="submission" date="2018-09" db="EMBL/GenBank/DDBJ databases">
        <authorList>
            <person name="Zhu H."/>
        </authorList>
    </citation>
    <scope>NUCLEOTIDE SEQUENCE [LARGE SCALE GENOMIC DNA]</scope>
    <source>
        <strain evidence="2 3">K2R10-39</strain>
    </source>
</reference>
<gene>
    <name evidence="2" type="ORF">D3870_13390</name>
</gene>
<accession>A0A418X6F7</accession>
<evidence type="ECO:0008006" key="4">
    <source>
        <dbReference type="Google" id="ProtNLM"/>
    </source>
</evidence>
<dbReference type="InterPro" id="IPR031560">
    <property type="entry name" value="CzcE"/>
</dbReference>
<organism evidence="2 3">
    <name type="scientific">Noviherbaspirillum cavernae</name>
    <dbReference type="NCBI Taxonomy" id="2320862"/>
    <lineage>
        <taxon>Bacteria</taxon>
        <taxon>Pseudomonadati</taxon>
        <taxon>Pseudomonadota</taxon>
        <taxon>Betaproteobacteria</taxon>
        <taxon>Burkholderiales</taxon>
        <taxon>Oxalobacteraceae</taxon>
        <taxon>Noviherbaspirillum</taxon>
    </lineage>
</organism>
<evidence type="ECO:0000313" key="2">
    <source>
        <dbReference type="EMBL" id="RJG08064.1"/>
    </source>
</evidence>
<dbReference type="OrthoDB" id="8781507at2"/>
<dbReference type="Gene3D" id="2.60.40.2280">
    <property type="entry name" value="Heavy-metal resistance protein CzcE"/>
    <property type="match status" value="1"/>
</dbReference>
<keyword evidence="3" id="KW-1185">Reference proteome</keyword>
<dbReference type="EMBL" id="QYUN01000002">
    <property type="protein sequence ID" value="RJG08064.1"/>
    <property type="molecule type" value="Genomic_DNA"/>
</dbReference>
<dbReference type="Proteomes" id="UP000285190">
    <property type="component" value="Unassembled WGS sequence"/>
</dbReference>
<evidence type="ECO:0000313" key="3">
    <source>
        <dbReference type="Proteomes" id="UP000285190"/>
    </source>
</evidence>
<dbReference type="InterPro" id="IPR038674">
    <property type="entry name" value="CzcE_sf"/>
</dbReference>